<keyword evidence="2" id="KW-1185">Reference proteome</keyword>
<dbReference type="WBParaSite" id="EN70_1339">
    <property type="protein sequence ID" value="EN70_1339"/>
    <property type="gene ID" value="EN70_1339"/>
</dbReference>
<feature type="compositionally biased region" description="Low complexity" evidence="1">
    <location>
        <begin position="99"/>
        <end position="108"/>
    </location>
</feature>
<sequence length="1120" mass="122130">MEKESAPGESSHSLSSSSSPMTTSTKHINLETESIGPSKAFNTSNPGIAHFPIDQASQLAAPPVHASETLALDVHSGESTSQLYASYFAASATVQQKQQQQQQQKQQQSLPGIEKEKQRNTESKPRIATKSMFGSLSRLASDAFKGAKQATEQLAQVAQHTSSTSNLTTIIEPKSLQTVPSSYPLSPSPSFPENELLPGLSNLSEEERQKIMAVMASAELDMASTSVSPTPVKISILHTLDSFFKNEDRRDSISSLSEQSKVDSVSIGEVESKSSVVMPLSFVSSDIVGEVDLSYLSSAERSQIISVMKAAEFEESNIIPPVSSLFPVSNTPLLTMPINEGVHDNLAGLSPTERAKIVSVTKETKDAQEGHFEATHAISSQPVSQTETSGDYIEENGWREDKKSGDIGDQDMAKHEILTNFVESSATSSTSVTLPQIDSDYTITENSSCDSDFRHPSIVSSIVTGTDIQETDIPSAPGSSDYGSADFDYTYGDDRRFIFDGASQLEDSLKENQDADSGIGTLDWSDQGHYEWAERKPRMWTTVFTEEEEKGNADMQKHEKTAGDYMEVADSHHQIIAVTDGSEETVMETSDTTEKNLYQVNMTQDSDEKFLISADNHPKKALESQTSTAQNEVLKTAVIMRIPPAITVTDHDDGIGIAVDDDSDAETSPSSDEDDYPDQVIEVPSAPPISYDVVEKEQEQQEALGKAVLQQIQAFGEAANDEFDVQWVHDNLIRNEAMSNIFAHDESTTPAAAYDGILLSIETERTDKAVSLNKVTPERKNPFLDIDDNESTLKIVEDSLESDDVDYTTAASYYNNQSFLTHRPGSVYTIPEDKEQDDGQINTDSKFYAKEVVRRVRAESASLKATSKSTAPIETTDALNMVSALSSAQKSRDVTRTVYSGDYYNQLQKRQDEVSKQMFRRTEADTVTPATEANVNSYEASRQLEHTTMSSSIAQKDPTSFFPSGSVPLCSSAMVFGVSSYRIASAGFDGIQNERIDEIEISTNLPPNRVAQHSESETSSNSVCITSNFHHTLGQPFNSPSKAKPASLSGTLGSGLDLNVATISSRSDNDSTATRLKRSPAMMLMGDQQHHVSSTSTTSEPLTTAYMPTLLSQTILKEVV</sequence>
<feature type="region of interest" description="Disordered" evidence="1">
    <location>
        <begin position="1"/>
        <end position="50"/>
    </location>
</feature>
<protein>
    <submittedName>
        <fullName evidence="3">PH domain-containing protein</fullName>
    </submittedName>
</protein>
<reference evidence="2" key="1">
    <citation type="submission" date="2012-04" db="EMBL/GenBank/DDBJ databases">
        <title>The Genome Sequence of Loa loa.</title>
        <authorList>
            <consortium name="The Broad Institute Genome Sequencing Platform"/>
            <consortium name="Broad Institute Genome Sequencing Center for Infectious Disease"/>
            <person name="Nutman T.B."/>
            <person name="Fink D.L."/>
            <person name="Russ C."/>
            <person name="Young S."/>
            <person name="Zeng Q."/>
            <person name="Gargeya S."/>
            <person name="Alvarado L."/>
            <person name="Berlin A."/>
            <person name="Chapman S.B."/>
            <person name="Chen Z."/>
            <person name="Freedman E."/>
            <person name="Gellesch M."/>
            <person name="Goldberg J."/>
            <person name="Griggs A."/>
            <person name="Gujja S."/>
            <person name="Heilman E.R."/>
            <person name="Heiman D."/>
            <person name="Howarth C."/>
            <person name="Mehta T."/>
            <person name="Neiman D."/>
            <person name="Pearson M."/>
            <person name="Roberts A."/>
            <person name="Saif S."/>
            <person name="Shea T."/>
            <person name="Shenoy N."/>
            <person name="Sisk P."/>
            <person name="Stolte C."/>
            <person name="Sykes S."/>
            <person name="White J."/>
            <person name="Yandava C."/>
            <person name="Haas B."/>
            <person name="Henn M.R."/>
            <person name="Nusbaum C."/>
            <person name="Birren B."/>
        </authorList>
    </citation>
    <scope>NUCLEOTIDE SEQUENCE [LARGE SCALE GENOMIC DNA]</scope>
</reference>
<name>A0A1I7VDG3_LOALO</name>
<organism evidence="2 3">
    <name type="scientific">Loa loa</name>
    <name type="common">Eye worm</name>
    <name type="synonym">Filaria loa</name>
    <dbReference type="NCBI Taxonomy" id="7209"/>
    <lineage>
        <taxon>Eukaryota</taxon>
        <taxon>Metazoa</taxon>
        <taxon>Ecdysozoa</taxon>
        <taxon>Nematoda</taxon>
        <taxon>Chromadorea</taxon>
        <taxon>Rhabditida</taxon>
        <taxon>Spirurina</taxon>
        <taxon>Spiruromorpha</taxon>
        <taxon>Filarioidea</taxon>
        <taxon>Onchocercidae</taxon>
        <taxon>Loa</taxon>
    </lineage>
</organism>
<dbReference type="eggNOG" id="KOG1181">
    <property type="taxonomic scope" value="Eukaryota"/>
</dbReference>
<feature type="compositionally biased region" description="Basic and acidic residues" evidence="1">
    <location>
        <begin position="113"/>
        <end position="125"/>
    </location>
</feature>
<feature type="compositionally biased region" description="Acidic residues" evidence="1">
    <location>
        <begin position="659"/>
        <end position="677"/>
    </location>
</feature>
<reference evidence="3" key="2">
    <citation type="submission" date="2016-11" db="UniProtKB">
        <authorList>
            <consortium name="WormBaseParasite"/>
        </authorList>
    </citation>
    <scope>IDENTIFICATION</scope>
</reference>
<feature type="region of interest" description="Disordered" evidence="1">
    <location>
        <begin position="178"/>
        <end position="198"/>
    </location>
</feature>
<feature type="compositionally biased region" description="Low complexity" evidence="1">
    <location>
        <begin position="10"/>
        <end position="25"/>
    </location>
</feature>
<proteinExistence type="predicted"/>
<evidence type="ECO:0000256" key="1">
    <source>
        <dbReference type="SAM" id="MobiDB-lite"/>
    </source>
</evidence>
<accession>A0A1I7VDG3</accession>
<dbReference type="Proteomes" id="UP000095285">
    <property type="component" value="Unassembled WGS sequence"/>
</dbReference>
<feature type="region of interest" description="Disordered" evidence="1">
    <location>
        <begin position="99"/>
        <end position="126"/>
    </location>
</feature>
<dbReference type="AlphaFoldDB" id="A0A1I7VDG3"/>
<evidence type="ECO:0000313" key="3">
    <source>
        <dbReference type="WBParaSite" id="EN70_1339"/>
    </source>
</evidence>
<dbReference type="STRING" id="7209.A0A1I7VDG3"/>
<feature type="region of interest" description="Disordered" evidence="1">
    <location>
        <begin position="651"/>
        <end position="677"/>
    </location>
</feature>
<evidence type="ECO:0000313" key="2">
    <source>
        <dbReference type="Proteomes" id="UP000095285"/>
    </source>
</evidence>